<accession>A0A0E9PDY2</accession>
<reference evidence="2" key="2">
    <citation type="journal article" date="2015" name="Fish Shellfish Immunol.">
        <title>Early steps in the European eel (Anguilla anguilla)-Vibrio vulnificus interaction in the gills: Role of the RtxA13 toxin.</title>
        <authorList>
            <person name="Callol A."/>
            <person name="Pajuelo D."/>
            <person name="Ebbesson L."/>
            <person name="Teles M."/>
            <person name="MacKenzie S."/>
            <person name="Amaro C."/>
        </authorList>
    </citation>
    <scope>NUCLEOTIDE SEQUENCE</scope>
</reference>
<evidence type="ECO:0000256" key="1">
    <source>
        <dbReference type="SAM" id="Phobius"/>
    </source>
</evidence>
<evidence type="ECO:0000313" key="2">
    <source>
        <dbReference type="EMBL" id="JAH02497.1"/>
    </source>
</evidence>
<name>A0A0E9PDY2_ANGAN</name>
<protein>
    <submittedName>
        <fullName evidence="2">Uncharacterized protein</fullName>
    </submittedName>
</protein>
<dbReference type="EMBL" id="GBXM01106080">
    <property type="protein sequence ID" value="JAH02497.1"/>
    <property type="molecule type" value="Transcribed_RNA"/>
</dbReference>
<keyword evidence="1" id="KW-0472">Membrane</keyword>
<keyword evidence="1" id="KW-1133">Transmembrane helix</keyword>
<proteinExistence type="predicted"/>
<keyword evidence="1" id="KW-0812">Transmembrane</keyword>
<reference evidence="2" key="1">
    <citation type="submission" date="2014-11" db="EMBL/GenBank/DDBJ databases">
        <authorList>
            <person name="Amaro Gonzalez C."/>
        </authorList>
    </citation>
    <scope>NUCLEOTIDE SEQUENCE</scope>
</reference>
<dbReference type="AlphaFoldDB" id="A0A0E9PDY2"/>
<sequence>MSHVYITFCLQYIFTFYFIWFVLYRRMMKSK</sequence>
<feature type="transmembrane region" description="Helical" evidence="1">
    <location>
        <begin position="6"/>
        <end position="24"/>
    </location>
</feature>
<organism evidence="2">
    <name type="scientific">Anguilla anguilla</name>
    <name type="common">European freshwater eel</name>
    <name type="synonym">Muraena anguilla</name>
    <dbReference type="NCBI Taxonomy" id="7936"/>
    <lineage>
        <taxon>Eukaryota</taxon>
        <taxon>Metazoa</taxon>
        <taxon>Chordata</taxon>
        <taxon>Craniata</taxon>
        <taxon>Vertebrata</taxon>
        <taxon>Euteleostomi</taxon>
        <taxon>Actinopterygii</taxon>
        <taxon>Neopterygii</taxon>
        <taxon>Teleostei</taxon>
        <taxon>Anguilliformes</taxon>
        <taxon>Anguillidae</taxon>
        <taxon>Anguilla</taxon>
    </lineage>
</organism>